<keyword evidence="1" id="KW-0472">Membrane</keyword>
<gene>
    <name evidence="2" type="ORF">WKR92_13265</name>
</gene>
<dbReference type="InterPro" id="IPR007436">
    <property type="entry name" value="DUF485"/>
</dbReference>
<dbReference type="Proteomes" id="UP001580928">
    <property type="component" value="Unassembled WGS sequence"/>
</dbReference>
<dbReference type="EMBL" id="JBBVGT010000003">
    <property type="protein sequence ID" value="MFB5946797.1"/>
    <property type="molecule type" value="Genomic_DNA"/>
</dbReference>
<evidence type="ECO:0000256" key="1">
    <source>
        <dbReference type="SAM" id="Phobius"/>
    </source>
</evidence>
<comment type="caution">
    <text evidence="2">The sequence shown here is derived from an EMBL/GenBank/DDBJ whole genome shotgun (WGS) entry which is preliminary data.</text>
</comment>
<organism evidence="2 3">
    <name type="scientific">Albibacterium profundi</name>
    <dbReference type="NCBI Taxonomy" id="3134906"/>
    <lineage>
        <taxon>Bacteria</taxon>
        <taxon>Pseudomonadati</taxon>
        <taxon>Bacteroidota</taxon>
        <taxon>Sphingobacteriia</taxon>
        <taxon>Sphingobacteriales</taxon>
        <taxon>Sphingobacteriaceae</taxon>
        <taxon>Albibacterium</taxon>
    </lineage>
</organism>
<keyword evidence="1" id="KW-0812">Transmembrane</keyword>
<protein>
    <submittedName>
        <fullName evidence="2">DUF485 domain-containing protein</fullName>
    </submittedName>
</protein>
<name>A0ABV5CGZ8_9SPHI</name>
<evidence type="ECO:0000313" key="3">
    <source>
        <dbReference type="Proteomes" id="UP001580928"/>
    </source>
</evidence>
<dbReference type="RefSeq" id="WP_375558326.1">
    <property type="nucleotide sequence ID" value="NZ_JBBVGT010000003.1"/>
</dbReference>
<feature type="transmembrane region" description="Helical" evidence="1">
    <location>
        <begin position="58"/>
        <end position="79"/>
    </location>
</feature>
<reference evidence="2 3" key="1">
    <citation type="submission" date="2024-04" db="EMBL/GenBank/DDBJ databases">
        <title>Albibacterium profundi sp. nov., isolated from sediment of the Challenger Deep of Mariana Trench.</title>
        <authorList>
            <person name="Wang Y."/>
        </authorList>
    </citation>
    <scope>NUCLEOTIDE SEQUENCE [LARGE SCALE GENOMIC DNA]</scope>
    <source>
        <strain evidence="2 3">RHL897</strain>
    </source>
</reference>
<accession>A0ABV5CGZ8</accession>
<keyword evidence="3" id="KW-1185">Reference proteome</keyword>
<proteinExistence type="predicted"/>
<evidence type="ECO:0000313" key="2">
    <source>
        <dbReference type="EMBL" id="MFB5946797.1"/>
    </source>
</evidence>
<dbReference type="Pfam" id="PF04341">
    <property type="entry name" value="DUF485"/>
    <property type="match status" value="1"/>
</dbReference>
<keyword evidence="1" id="KW-1133">Transmembrane helix</keyword>
<sequence length="98" mass="11147">MLHKPSTSVNEDYASKKKSRLGILFFFIYFFLYGGFVIIGVVNYELLAVETLWGLNLATLYGIALIVFAVLLGGLYNFFCSRYEDEAEKELAERSEQA</sequence>
<feature type="transmembrane region" description="Helical" evidence="1">
    <location>
        <begin position="21"/>
        <end position="46"/>
    </location>
</feature>